<keyword evidence="1" id="KW-0732">Signal</keyword>
<dbReference type="RefSeq" id="WP_023938772.1">
    <property type="nucleotide sequence ID" value="NZ_BAOU01000071.1"/>
</dbReference>
<comment type="caution">
    <text evidence="2">The sequence shown here is derived from an EMBL/GenBank/DDBJ whole genome shotgun (WGS) entry which is preliminary data.</text>
</comment>
<dbReference type="InterPro" id="IPR025921">
    <property type="entry name" value="HmuY"/>
</dbReference>
<organism evidence="2 3">
    <name type="scientific">Porphyromonas crevioricanis JCM 15906</name>
    <dbReference type="NCBI Taxonomy" id="1305617"/>
    <lineage>
        <taxon>Bacteria</taxon>
        <taxon>Pseudomonadati</taxon>
        <taxon>Bacteroidota</taxon>
        <taxon>Bacteroidia</taxon>
        <taxon>Bacteroidales</taxon>
        <taxon>Porphyromonadaceae</taxon>
        <taxon>Porphyromonas</taxon>
    </lineage>
</organism>
<dbReference type="Pfam" id="PF14064">
    <property type="entry name" value="HmuY"/>
    <property type="match status" value="1"/>
</dbReference>
<evidence type="ECO:0008006" key="4">
    <source>
        <dbReference type="Google" id="ProtNLM"/>
    </source>
</evidence>
<evidence type="ECO:0000313" key="2">
    <source>
        <dbReference type="EMBL" id="GAD06226.1"/>
    </source>
</evidence>
<proteinExistence type="predicted"/>
<reference evidence="2 3" key="2">
    <citation type="journal article" date="2013" name="Genome Announc.">
        <title>Draft Genome Sequences of Porphyromonas crevioricanis JCM 15906T and Porphyromonas cansulci JCM 13913T Isolated from a Canine Oral Cavity.</title>
        <authorList>
            <person name="Sakamoto M."/>
            <person name="Tanaka N."/>
            <person name="Shiwa Y."/>
            <person name="Yoshikawa H."/>
            <person name="Ohkuma M."/>
        </authorList>
    </citation>
    <scope>NUCLEOTIDE SEQUENCE [LARGE SCALE GENOMIC DNA]</scope>
    <source>
        <strain evidence="2 3">JCM 15906</strain>
    </source>
</reference>
<gene>
    <name evidence="2" type="ORF">PORCRE_1950</name>
</gene>
<accession>T1CJ28</accession>
<dbReference type="PROSITE" id="PS51257">
    <property type="entry name" value="PROKAR_LIPOPROTEIN"/>
    <property type="match status" value="1"/>
</dbReference>
<dbReference type="EMBL" id="BAOU01000071">
    <property type="protein sequence ID" value="GAD06226.1"/>
    <property type="molecule type" value="Genomic_DNA"/>
</dbReference>
<evidence type="ECO:0000256" key="1">
    <source>
        <dbReference type="SAM" id="SignalP"/>
    </source>
</evidence>
<evidence type="ECO:0000313" key="3">
    <source>
        <dbReference type="Proteomes" id="UP000018031"/>
    </source>
</evidence>
<dbReference type="Proteomes" id="UP000018031">
    <property type="component" value="Unassembled WGS sequence"/>
</dbReference>
<name>T1CJ28_9PORP</name>
<protein>
    <recommendedName>
        <fullName evidence="4">Lipoprotein</fullName>
    </recommendedName>
</protein>
<sequence length="205" mass="23142">MSKVRLVLLALAAFMAVAVGCDKKKNEPQEPEREKQGEKKVEYLNATAYGKWVYFSFEQGKVVDVTNPAESKDWDIAFHREHVQLNGADGFSGKADMAETGEEDFDKVDGKGKYTFSGNRKEVIRWQNVGDMDFVEAEQMVAAHKTYIVDMDKMMEGSAAMYQAHKTVYLFHSADGKRLYKLKITGTVNARGKKGGTLSFRYKEI</sequence>
<dbReference type="CDD" id="cd12105">
    <property type="entry name" value="HmuY"/>
    <property type="match status" value="1"/>
</dbReference>
<dbReference type="AlphaFoldDB" id="T1CJ28"/>
<reference evidence="3" key="1">
    <citation type="journal article" date="2013" name="Genome">
        <title>Draft Genome Sequences of Porphyromonas crevioricanis JCM 15906T and Porphyromonas cansulci JCM 13913T Isolated from a Canine Oral Cavity.</title>
        <authorList>
            <person name="Sakamoto M."/>
            <person name="Tanaka N."/>
            <person name="Shiwa Y."/>
            <person name="Yoshikawa H."/>
            <person name="Ohkuma M."/>
        </authorList>
    </citation>
    <scope>NUCLEOTIDE SEQUENCE [LARGE SCALE GENOMIC DNA]</scope>
    <source>
        <strain evidence="3">JCM 15906</strain>
    </source>
</reference>
<feature type="signal peptide" evidence="1">
    <location>
        <begin position="1"/>
        <end position="18"/>
    </location>
</feature>
<feature type="chain" id="PRO_5004574193" description="Lipoprotein" evidence="1">
    <location>
        <begin position="19"/>
        <end position="205"/>
    </location>
</feature>